<feature type="transmembrane region" description="Helical" evidence="6">
    <location>
        <begin position="277"/>
        <end position="295"/>
    </location>
</feature>
<feature type="transmembrane region" description="Helical" evidence="6">
    <location>
        <begin position="422"/>
        <end position="446"/>
    </location>
</feature>
<reference evidence="7" key="1">
    <citation type="submission" date="2021-03" db="EMBL/GenBank/DDBJ databases">
        <title>Streptomyces poriferae sp. nov., a novel marine sponge-derived Actinobacteria species with anti-MRSA activity.</title>
        <authorList>
            <person name="Sandoval-Powers M."/>
            <person name="Kralova S."/>
            <person name="Nguyen G.-S."/>
            <person name="Fawwal D."/>
            <person name="Degnes K."/>
            <person name="Klinkenberg G."/>
            <person name="Sletta H."/>
            <person name="Wentzel A."/>
            <person name="Liles M.R."/>
        </authorList>
    </citation>
    <scope>NUCLEOTIDE SEQUENCE</scope>
    <source>
        <strain evidence="7">DSM 41794</strain>
    </source>
</reference>
<keyword evidence="4 6" id="KW-1133">Transmembrane helix</keyword>
<organism evidence="7 8">
    <name type="scientific">Streptomyces beijiangensis</name>
    <dbReference type="NCBI Taxonomy" id="163361"/>
    <lineage>
        <taxon>Bacteria</taxon>
        <taxon>Bacillati</taxon>
        <taxon>Actinomycetota</taxon>
        <taxon>Actinomycetes</taxon>
        <taxon>Kitasatosporales</taxon>
        <taxon>Streptomycetaceae</taxon>
        <taxon>Streptomyces</taxon>
    </lineage>
</organism>
<sequence>MVSLGLASTAPAYSITVTLGLVILAVGHLAPAALLVGFVPILCTAYAFRELNRTMPDCGTNFVWITKAFGPWPGWIFGNWIPQIATTIAMTALAQVGAVNLLSLIGLQRYADRTLPVTCLGVALIALVTAVAYRGIQLSALVQTAMVTLQLVALLGFGIAALAHHGATAPSLSWFNPFRFDGSGPFAESVLLCLFIYWGWDAALTVNEEARDRTRAPGRAAVISTLVLLSSYLFTAVAALSFAGTGTTGIGLRNEDNVTDVLAALSPAALGGPLAKVVQLAVALSAVAALLTCVVSTSRPNVSVAVHGALPRAFARVHPRFRTPTVATVFTGALAILLLTALTATVPSFLGDAVLSIGLLVCAYYGATAFACTWHFRHELRDSPRALVFKGILPVAGGLMMLAAFARSAVDMIEPSYGSTSFGGFGGVFLLGIGSMALGLPVTALIRIRFPDFFRHGRSTVTDQLVTED</sequence>
<dbReference type="PANTHER" id="PTHR42770:SF7">
    <property type="entry name" value="MEMBRANE PROTEIN"/>
    <property type="match status" value="1"/>
</dbReference>
<protein>
    <submittedName>
        <fullName evidence="7">APC family permease</fullName>
    </submittedName>
</protein>
<evidence type="ECO:0000256" key="2">
    <source>
        <dbReference type="ARBA" id="ARBA00022475"/>
    </source>
</evidence>
<proteinExistence type="predicted"/>
<evidence type="ECO:0000313" key="7">
    <source>
        <dbReference type="EMBL" id="MBO0510532.1"/>
    </source>
</evidence>
<evidence type="ECO:0000256" key="5">
    <source>
        <dbReference type="ARBA" id="ARBA00023136"/>
    </source>
</evidence>
<feature type="transmembrane region" description="Helical" evidence="6">
    <location>
        <begin position="388"/>
        <end position="410"/>
    </location>
</feature>
<comment type="caution">
    <text evidence="7">The sequence shown here is derived from an EMBL/GenBank/DDBJ whole genome shotgun (WGS) entry which is preliminary data.</text>
</comment>
<dbReference type="PANTHER" id="PTHR42770">
    <property type="entry name" value="AMINO ACID TRANSPORTER-RELATED"/>
    <property type="match status" value="1"/>
</dbReference>
<dbReference type="PIRSF" id="PIRSF006060">
    <property type="entry name" value="AA_transporter"/>
    <property type="match status" value="1"/>
</dbReference>
<evidence type="ECO:0000256" key="4">
    <source>
        <dbReference type="ARBA" id="ARBA00022989"/>
    </source>
</evidence>
<dbReference type="EMBL" id="JAFLRJ010000013">
    <property type="protein sequence ID" value="MBO0510532.1"/>
    <property type="molecule type" value="Genomic_DNA"/>
</dbReference>
<dbReference type="InterPro" id="IPR002293">
    <property type="entry name" value="AA/rel_permease1"/>
</dbReference>
<dbReference type="Gene3D" id="1.20.1740.10">
    <property type="entry name" value="Amino acid/polyamine transporter I"/>
    <property type="match status" value="1"/>
</dbReference>
<feature type="transmembrane region" description="Helical" evidence="6">
    <location>
        <begin position="221"/>
        <end position="243"/>
    </location>
</feature>
<feature type="transmembrane region" description="Helical" evidence="6">
    <location>
        <begin position="84"/>
        <end position="107"/>
    </location>
</feature>
<feature type="transmembrane region" description="Helical" evidence="6">
    <location>
        <begin position="353"/>
        <end position="376"/>
    </location>
</feature>
<evidence type="ECO:0000313" key="8">
    <source>
        <dbReference type="Proteomes" id="UP000664167"/>
    </source>
</evidence>
<keyword evidence="3 6" id="KW-0812">Transmembrane</keyword>
<feature type="transmembrane region" description="Helical" evidence="6">
    <location>
        <begin position="24"/>
        <end position="48"/>
    </location>
</feature>
<name>A0A939F1Q0_9ACTN</name>
<dbReference type="AlphaFoldDB" id="A0A939F1Q0"/>
<dbReference type="InterPro" id="IPR050367">
    <property type="entry name" value="APC_superfamily"/>
</dbReference>
<feature type="transmembrane region" description="Helical" evidence="6">
    <location>
        <begin position="113"/>
        <end position="133"/>
    </location>
</feature>
<keyword evidence="2" id="KW-1003">Cell membrane</keyword>
<feature type="transmembrane region" description="Helical" evidence="6">
    <location>
        <begin position="326"/>
        <end position="347"/>
    </location>
</feature>
<feature type="transmembrane region" description="Helical" evidence="6">
    <location>
        <begin position="183"/>
        <end position="200"/>
    </location>
</feature>
<gene>
    <name evidence="7" type="ORF">J0695_01715</name>
</gene>
<dbReference type="Pfam" id="PF13520">
    <property type="entry name" value="AA_permease_2"/>
    <property type="match status" value="1"/>
</dbReference>
<keyword evidence="8" id="KW-1185">Reference proteome</keyword>
<feature type="transmembrane region" description="Helical" evidence="6">
    <location>
        <begin position="140"/>
        <end position="163"/>
    </location>
</feature>
<keyword evidence="5 6" id="KW-0472">Membrane</keyword>
<dbReference type="GO" id="GO:0022857">
    <property type="term" value="F:transmembrane transporter activity"/>
    <property type="evidence" value="ECO:0007669"/>
    <property type="project" value="InterPro"/>
</dbReference>
<evidence type="ECO:0000256" key="1">
    <source>
        <dbReference type="ARBA" id="ARBA00004651"/>
    </source>
</evidence>
<evidence type="ECO:0000256" key="3">
    <source>
        <dbReference type="ARBA" id="ARBA00022692"/>
    </source>
</evidence>
<accession>A0A939F1Q0</accession>
<dbReference type="Proteomes" id="UP000664167">
    <property type="component" value="Unassembled WGS sequence"/>
</dbReference>
<dbReference type="GO" id="GO:0005886">
    <property type="term" value="C:plasma membrane"/>
    <property type="evidence" value="ECO:0007669"/>
    <property type="project" value="UniProtKB-SubCell"/>
</dbReference>
<comment type="subcellular location">
    <subcellularLocation>
        <location evidence="1">Cell membrane</location>
        <topology evidence="1">Multi-pass membrane protein</topology>
    </subcellularLocation>
</comment>
<evidence type="ECO:0000256" key="6">
    <source>
        <dbReference type="SAM" id="Phobius"/>
    </source>
</evidence>